<dbReference type="Pfam" id="PF00989">
    <property type="entry name" value="PAS"/>
    <property type="match status" value="1"/>
</dbReference>
<organism evidence="26 27">
    <name type="scientific">Desulfobaculum bizertense DSM 18034</name>
    <dbReference type="NCBI Taxonomy" id="1121442"/>
    <lineage>
        <taxon>Bacteria</taxon>
        <taxon>Pseudomonadati</taxon>
        <taxon>Thermodesulfobacteriota</taxon>
        <taxon>Desulfovibrionia</taxon>
        <taxon>Desulfovibrionales</taxon>
        <taxon>Desulfovibrionaceae</taxon>
        <taxon>Desulfobaculum</taxon>
    </lineage>
</organism>
<dbReference type="RefSeq" id="WP_078684255.1">
    <property type="nucleotide sequence ID" value="NZ_FUYA01000002.1"/>
</dbReference>
<evidence type="ECO:0000256" key="12">
    <source>
        <dbReference type="ARBA" id="ARBA00023012"/>
    </source>
</evidence>
<dbReference type="Pfam" id="PF00072">
    <property type="entry name" value="Response_reg"/>
    <property type="match status" value="2"/>
</dbReference>
<dbReference type="SMART" id="SM00387">
    <property type="entry name" value="HATPase_c"/>
    <property type="match status" value="1"/>
</dbReference>
<dbReference type="FunFam" id="3.30.565.10:FF:000010">
    <property type="entry name" value="Sensor histidine kinase RcsC"/>
    <property type="match status" value="1"/>
</dbReference>
<dbReference type="Gene3D" id="3.30.565.10">
    <property type="entry name" value="Histidine kinase-like ATPase, C-terminal domain"/>
    <property type="match status" value="1"/>
</dbReference>
<dbReference type="SMART" id="SM00448">
    <property type="entry name" value="REC"/>
    <property type="match status" value="2"/>
</dbReference>
<keyword evidence="4" id="KW-1003">Cell membrane</keyword>
<dbReference type="CDD" id="cd06225">
    <property type="entry name" value="HAMP"/>
    <property type="match status" value="1"/>
</dbReference>
<dbReference type="OrthoDB" id="9758705at2"/>
<dbReference type="InterPro" id="IPR003594">
    <property type="entry name" value="HATPase_dom"/>
</dbReference>
<dbReference type="Gene3D" id="1.20.120.160">
    <property type="entry name" value="HPT domain"/>
    <property type="match status" value="1"/>
</dbReference>
<keyword evidence="13 19" id="KW-0472">Membrane</keyword>
<dbReference type="InterPro" id="IPR005467">
    <property type="entry name" value="His_kinase_dom"/>
</dbReference>
<dbReference type="SUPFAM" id="SSF52172">
    <property type="entry name" value="CheY-like"/>
    <property type="match status" value="2"/>
</dbReference>
<dbReference type="PROSITE" id="PS50109">
    <property type="entry name" value="HIS_KIN"/>
    <property type="match status" value="1"/>
</dbReference>
<evidence type="ECO:0000256" key="7">
    <source>
        <dbReference type="ARBA" id="ARBA00022692"/>
    </source>
</evidence>
<keyword evidence="27" id="KW-1185">Reference proteome</keyword>
<dbReference type="CDD" id="cd00156">
    <property type="entry name" value="REC"/>
    <property type="match status" value="1"/>
</dbReference>
<evidence type="ECO:0000259" key="20">
    <source>
        <dbReference type="PROSITE" id="PS50109"/>
    </source>
</evidence>
<dbReference type="SMART" id="SM00086">
    <property type="entry name" value="PAC"/>
    <property type="match status" value="2"/>
</dbReference>
<dbReference type="InterPro" id="IPR035965">
    <property type="entry name" value="PAS-like_dom_sf"/>
</dbReference>
<dbReference type="PROSITE" id="PS50894">
    <property type="entry name" value="HPT"/>
    <property type="match status" value="1"/>
</dbReference>
<proteinExistence type="predicted"/>
<dbReference type="InterPro" id="IPR004358">
    <property type="entry name" value="Sig_transdc_His_kin-like_C"/>
</dbReference>
<dbReference type="Gene3D" id="1.10.287.130">
    <property type="match status" value="1"/>
</dbReference>
<dbReference type="InterPro" id="IPR003660">
    <property type="entry name" value="HAMP_dom"/>
</dbReference>
<dbReference type="InterPro" id="IPR036890">
    <property type="entry name" value="HATPase_C_sf"/>
</dbReference>
<dbReference type="SUPFAM" id="SSF158472">
    <property type="entry name" value="HAMP domain-like"/>
    <property type="match status" value="1"/>
</dbReference>
<dbReference type="InterPro" id="IPR011006">
    <property type="entry name" value="CheY-like_superfamily"/>
</dbReference>
<evidence type="ECO:0000256" key="8">
    <source>
        <dbReference type="ARBA" id="ARBA00022741"/>
    </source>
</evidence>
<evidence type="ECO:0000256" key="17">
    <source>
        <dbReference type="PROSITE-ProRule" id="PRU00169"/>
    </source>
</evidence>
<evidence type="ECO:0000256" key="4">
    <source>
        <dbReference type="ARBA" id="ARBA00022475"/>
    </source>
</evidence>
<keyword evidence="9 26" id="KW-0418">Kinase</keyword>
<keyword evidence="8" id="KW-0547">Nucleotide-binding</keyword>
<dbReference type="NCBIfam" id="TIGR00229">
    <property type="entry name" value="sensory_box"/>
    <property type="match status" value="2"/>
</dbReference>
<dbReference type="SMART" id="SM00091">
    <property type="entry name" value="PAS"/>
    <property type="match status" value="2"/>
</dbReference>
<dbReference type="GO" id="GO:0000155">
    <property type="term" value="F:phosphorelay sensor kinase activity"/>
    <property type="evidence" value="ECO:0007669"/>
    <property type="project" value="InterPro"/>
</dbReference>
<feature type="transmembrane region" description="Helical" evidence="19">
    <location>
        <begin position="247"/>
        <end position="270"/>
    </location>
</feature>
<evidence type="ECO:0000256" key="2">
    <source>
        <dbReference type="ARBA" id="ARBA00004651"/>
    </source>
</evidence>
<evidence type="ECO:0000256" key="18">
    <source>
        <dbReference type="SAM" id="MobiDB-lite"/>
    </source>
</evidence>
<dbReference type="EC" id="2.7.13.3" evidence="3"/>
<dbReference type="CDD" id="cd00088">
    <property type="entry name" value="HPT"/>
    <property type="match status" value="1"/>
</dbReference>
<dbReference type="Gene3D" id="3.30.450.20">
    <property type="entry name" value="PAS domain"/>
    <property type="match status" value="2"/>
</dbReference>
<dbReference type="PANTHER" id="PTHR45339">
    <property type="entry name" value="HYBRID SIGNAL TRANSDUCTION HISTIDINE KINASE J"/>
    <property type="match status" value="1"/>
</dbReference>
<dbReference type="STRING" id="1121442.SAMN02745702_00958"/>
<dbReference type="SUPFAM" id="SSF47226">
    <property type="entry name" value="Histidine-containing phosphotransfer domain, HPT domain"/>
    <property type="match status" value="1"/>
</dbReference>
<dbReference type="InterPro" id="IPR001610">
    <property type="entry name" value="PAC"/>
</dbReference>
<feature type="modified residue" description="Phosphohistidine" evidence="16">
    <location>
        <position position="1217"/>
    </location>
</feature>
<keyword evidence="5 17" id="KW-0597">Phosphoprotein</keyword>
<dbReference type="CDD" id="cd16922">
    <property type="entry name" value="HATPase_EvgS-ArcB-TorS-like"/>
    <property type="match status" value="1"/>
</dbReference>
<dbReference type="PRINTS" id="PR00344">
    <property type="entry name" value="BCTRLSENSOR"/>
</dbReference>
<dbReference type="Pfam" id="PF13426">
    <property type="entry name" value="PAS_9"/>
    <property type="match status" value="1"/>
</dbReference>
<feature type="domain" description="Response regulatory" evidence="21">
    <location>
        <begin position="866"/>
        <end position="988"/>
    </location>
</feature>
<evidence type="ECO:0000256" key="19">
    <source>
        <dbReference type="SAM" id="Phobius"/>
    </source>
</evidence>
<evidence type="ECO:0000256" key="13">
    <source>
        <dbReference type="ARBA" id="ARBA00023136"/>
    </source>
</evidence>
<evidence type="ECO:0000256" key="6">
    <source>
        <dbReference type="ARBA" id="ARBA00022679"/>
    </source>
</evidence>
<comment type="catalytic activity">
    <reaction evidence="1">
        <text>ATP + protein L-histidine = ADP + protein N-phospho-L-histidine.</text>
        <dbReference type="EC" id="2.7.13.3"/>
    </reaction>
</comment>
<name>A0A1T4VT29_9BACT</name>
<keyword evidence="11 19" id="KW-1133">Transmembrane helix</keyword>
<dbReference type="InterPro" id="IPR008207">
    <property type="entry name" value="Sig_transdc_His_kin_Hpt_dom"/>
</dbReference>
<dbReference type="PROSITE" id="PS50885">
    <property type="entry name" value="HAMP"/>
    <property type="match status" value="1"/>
</dbReference>
<dbReference type="PANTHER" id="PTHR45339:SF1">
    <property type="entry name" value="HYBRID SIGNAL TRANSDUCTION HISTIDINE KINASE J"/>
    <property type="match status" value="1"/>
</dbReference>
<dbReference type="SMART" id="SM00388">
    <property type="entry name" value="HisKA"/>
    <property type="match status" value="1"/>
</dbReference>
<evidence type="ECO:0000256" key="1">
    <source>
        <dbReference type="ARBA" id="ARBA00000085"/>
    </source>
</evidence>
<dbReference type="PROSITE" id="PS50113">
    <property type="entry name" value="PAC"/>
    <property type="match status" value="2"/>
</dbReference>
<dbReference type="Gene3D" id="3.40.50.2300">
    <property type="match status" value="2"/>
</dbReference>
<evidence type="ECO:0000256" key="9">
    <source>
        <dbReference type="ARBA" id="ARBA00022777"/>
    </source>
</evidence>
<keyword evidence="7 19" id="KW-0812">Transmembrane</keyword>
<evidence type="ECO:0000259" key="24">
    <source>
        <dbReference type="PROSITE" id="PS50885"/>
    </source>
</evidence>
<dbReference type="FunFam" id="1.10.287.130:FF:000002">
    <property type="entry name" value="Two-component osmosensing histidine kinase"/>
    <property type="match status" value="1"/>
</dbReference>
<dbReference type="SUPFAM" id="SSF55785">
    <property type="entry name" value="PYP-like sensor domain (PAS domain)"/>
    <property type="match status" value="2"/>
</dbReference>
<evidence type="ECO:0000259" key="23">
    <source>
        <dbReference type="PROSITE" id="PS50113"/>
    </source>
</evidence>
<feature type="domain" description="Histidine kinase" evidence="20">
    <location>
        <begin position="624"/>
        <end position="848"/>
    </location>
</feature>
<feature type="transmembrane region" description="Helical" evidence="19">
    <location>
        <begin position="12"/>
        <end position="33"/>
    </location>
</feature>
<gene>
    <name evidence="26" type="ORF">SAMN02745702_00958</name>
</gene>
<dbReference type="InterPro" id="IPR000700">
    <property type="entry name" value="PAS-assoc_C"/>
</dbReference>
<feature type="domain" description="PAC" evidence="23">
    <location>
        <begin position="433"/>
        <end position="483"/>
    </location>
</feature>
<dbReference type="Gene3D" id="6.10.340.10">
    <property type="match status" value="1"/>
</dbReference>
<dbReference type="InterPro" id="IPR000014">
    <property type="entry name" value="PAS"/>
</dbReference>
<comment type="subunit">
    <text evidence="14">At low DSF concentrations, interacts with RpfF.</text>
</comment>
<dbReference type="GO" id="GO:0005524">
    <property type="term" value="F:ATP binding"/>
    <property type="evidence" value="ECO:0007669"/>
    <property type="project" value="UniProtKB-KW"/>
</dbReference>
<dbReference type="CDD" id="cd17546">
    <property type="entry name" value="REC_hyHK_CKI1_RcsC-like"/>
    <property type="match status" value="1"/>
</dbReference>
<evidence type="ECO:0000256" key="10">
    <source>
        <dbReference type="ARBA" id="ARBA00022840"/>
    </source>
</evidence>
<evidence type="ECO:0000313" key="27">
    <source>
        <dbReference type="Proteomes" id="UP000189733"/>
    </source>
</evidence>
<evidence type="ECO:0000256" key="16">
    <source>
        <dbReference type="PROSITE-ProRule" id="PRU00110"/>
    </source>
</evidence>
<keyword evidence="12" id="KW-0902">Two-component regulatory system</keyword>
<comment type="subcellular location">
    <subcellularLocation>
        <location evidence="2">Cell membrane</location>
        <topology evidence="2">Multi-pass membrane protein</topology>
    </subcellularLocation>
</comment>
<dbReference type="GO" id="GO:0006355">
    <property type="term" value="P:regulation of DNA-templated transcription"/>
    <property type="evidence" value="ECO:0007669"/>
    <property type="project" value="InterPro"/>
</dbReference>
<evidence type="ECO:0000259" key="21">
    <source>
        <dbReference type="PROSITE" id="PS50110"/>
    </source>
</evidence>
<dbReference type="InterPro" id="IPR036097">
    <property type="entry name" value="HisK_dim/P_sf"/>
</dbReference>
<dbReference type="PROSITE" id="PS50110">
    <property type="entry name" value="RESPONSE_REGULATORY"/>
    <property type="match status" value="2"/>
</dbReference>
<feature type="domain" description="PAS" evidence="22">
    <location>
        <begin position="480"/>
        <end position="525"/>
    </location>
</feature>
<dbReference type="Proteomes" id="UP000189733">
    <property type="component" value="Unassembled WGS sequence"/>
</dbReference>
<feature type="domain" description="Response regulatory" evidence="21">
    <location>
        <begin position="1013"/>
        <end position="1129"/>
    </location>
</feature>
<feature type="domain" description="PAC" evidence="23">
    <location>
        <begin position="552"/>
        <end position="606"/>
    </location>
</feature>
<dbReference type="CDD" id="cd00082">
    <property type="entry name" value="HisKA"/>
    <property type="match status" value="1"/>
</dbReference>
<dbReference type="InterPro" id="IPR001789">
    <property type="entry name" value="Sig_transdc_resp-reg_receiver"/>
</dbReference>
<feature type="compositionally biased region" description="Low complexity" evidence="18">
    <location>
        <begin position="1145"/>
        <end position="1155"/>
    </location>
</feature>
<evidence type="ECO:0000256" key="5">
    <source>
        <dbReference type="ARBA" id="ARBA00022553"/>
    </source>
</evidence>
<dbReference type="SMART" id="SM00304">
    <property type="entry name" value="HAMP"/>
    <property type="match status" value="1"/>
</dbReference>
<evidence type="ECO:0000256" key="11">
    <source>
        <dbReference type="ARBA" id="ARBA00022989"/>
    </source>
</evidence>
<evidence type="ECO:0000256" key="15">
    <source>
        <dbReference type="ARBA" id="ARBA00068150"/>
    </source>
</evidence>
<evidence type="ECO:0000313" key="26">
    <source>
        <dbReference type="EMBL" id="SKA68150.1"/>
    </source>
</evidence>
<dbReference type="SMART" id="SM00073">
    <property type="entry name" value="HPT"/>
    <property type="match status" value="1"/>
</dbReference>
<evidence type="ECO:0000259" key="25">
    <source>
        <dbReference type="PROSITE" id="PS50894"/>
    </source>
</evidence>
<feature type="modified residue" description="4-aspartylphosphate" evidence="17">
    <location>
        <position position="1062"/>
    </location>
</feature>
<sequence length="1355" mass="151257">MMKKRSFPVMQGVLLFNALAAILFMLGIGIVMYSQLGKVIYQYQEDLLERQALNVQKTVEGFFERHEIILADYAEFPLIQQAVMHPEQSEATLADFMGSISLLGQKYQLTLLDYTGTAIHSTQAEPSFRYADDKQIKRVLDGKAEHEYGISLKNGESYWRICTPVYYANHVEGALVAEIPIRRVDTFYSMGLSKSSWGLEIEYLGQTVARFGKELDVRPDIFPLDIVNATVLFRWDKSRFDVTRRKLLTRVVLSAVGLSLLLALFSGGMMRRFFASPLRGLRKVAHDIANGSLKERAPEGQIIQEIDLLARDFNVMAGRVSARESALKSARELLETRVQERTKELDDALQTVKGREAVVTAMNEASHDALTMIDSQARVVFWNPAAEKMFGYSAQEAIGRDIHDLVAPPEARDQAREGMARFSRSGEGTVVGVVMDFEAMRKDGSRFSVERAVSSFFHQGEWYAVGSIRDVTDRKKTEEELKRLSLVAQHTDNAVVISDGDGRAQWVNDAFTRITGYRLDEVFGKKPGRLLQGRNTDVKTVQFISEQLRKGLGFQAELLNYAKDGREYWLSLDVQPVFDDEGEISNFIAVESDITQQKQLEGDLLDARDAADAANRAKSEFLARMSHEIRTPMNAIMGLGHLALNTELNSQQRDYLQKIYSSAESLLGIINDILDFSKIEAGQMTLEAVRFNLDEVLQDVRNLMGFTAEEKGLRLTVHVGENVPRGIEGDSLRLKQVLTNLVSNAVKFTHEGEVAVRVTLAEQGEQSEDKVSLHFEIRDSGIGMTPEQLSRLFRSFAQADESTTRKYGGTGLGLAICKRLVELMGGDIQVDSEEGTGSVFFFDLTFDRSDEVVSWRMTRSELRGRHVLVVEDSRTSMEIFSSQLKSLGLKVSEAYSGMQAVEFIKNHGEGEDAVEVAFIDWKMAGMDGLETAGAIQRLTTLEQKPAVVIFTAYDRSLARQHGQGLDIDAYLDKPVNSSDLVDVLMQIFRGDDKTQERVGLDISQYEGLFKDVPILLVEDNAINQQVATELLSKAGFVVDVAHNGLQALGKLERGQYAAVLMDIQMPEMDGIEATQRIRRDARFDALPIIAMTAHALEGDRQRSLEAGMNEHVSKPIEPEKLFAVLQSILSEQESLLRVRPDEQQASASAPAPVSAEKPFPTELPGVEVQTGLTRVGGKRSFYIKLLGQFIEEYSGVVDELKGFESEENYTEARRVAHTIKGVGGNLGMSGIQETAYALEKNYAENRLAGEHFAPFEAAFTEVLAGLREYFGDESEEGEGQDVLLGNDERDALLQQLGEQLEAQGFSARKLFEQLKETLRAQSDPKGVDALDLALQEFDFLKAQELFAELRKTLEK</sequence>
<accession>A0A1T4VT29</accession>
<dbReference type="Pfam" id="PF01627">
    <property type="entry name" value="Hpt"/>
    <property type="match status" value="1"/>
</dbReference>
<dbReference type="InterPro" id="IPR003661">
    <property type="entry name" value="HisK_dim/P_dom"/>
</dbReference>
<dbReference type="GO" id="GO:0005886">
    <property type="term" value="C:plasma membrane"/>
    <property type="evidence" value="ECO:0007669"/>
    <property type="project" value="UniProtKB-SubCell"/>
</dbReference>
<protein>
    <recommendedName>
        <fullName evidence="15">Sensory/regulatory protein RpfC</fullName>
        <ecNumber evidence="3">2.7.13.3</ecNumber>
    </recommendedName>
</protein>
<feature type="region of interest" description="Disordered" evidence="18">
    <location>
        <begin position="1139"/>
        <end position="1162"/>
    </location>
</feature>
<dbReference type="InterPro" id="IPR013767">
    <property type="entry name" value="PAS_fold"/>
</dbReference>
<evidence type="ECO:0000259" key="22">
    <source>
        <dbReference type="PROSITE" id="PS50112"/>
    </source>
</evidence>
<keyword evidence="10" id="KW-0067">ATP-binding</keyword>
<dbReference type="InterPro" id="IPR036641">
    <property type="entry name" value="HPT_dom_sf"/>
</dbReference>
<keyword evidence="6" id="KW-0808">Transferase</keyword>
<dbReference type="Pfam" id="PF00512">
    <property type="entry name" value="HisKA"/>
    <property type="match status" value="1"/>
</dbReference>
<feature type="domain" description="HAMP" evidence="24">
    <location>
        <begin position="272"/>
        <end position="325"/>
    </location>
</feature>
<dbReference type="SUPFAM" id="SSF47384">
    <property type="entry name" value="Homodimeric domain of signal transducing histidine kinase"/>
    <property type="match status" value="1"/>
</dbReference>
<dbReference type="Pfam" id="PF02518">
    <property type="entry name" value="HATPase_c"/>
    <property type="match status" value="1"/>
</dbReference>
<feature type="domain" description="PAS" evidence="22">
    <location>
        <begin position="355"/>
        <end position="408"/>
    </location>
</feature>
<evidence type="ECO:0000256" key="14">
    <source>
        <dbReference type="ARBA" id="ARBA00064003"/>
    </source>
</evidence>
<dbReference type="SUPFAM" id="SSF55874">
    <property type="entry name" value="ATPase domain of HSP90 chaperone/DNA topoisomerase II/histidine kinase"/>
    <property type="match status" value="1"/>
</dbReference>
<feature type="domain" description="HPt" evidence="25">
    <location>
        <begin position="1178"/>
        <end position="1280"/>
    </location>
</feature>
<dbReference type="PROSITE" id="PS50112">
    <property type="entry name" value="PAS"/>
    <property type="match status" value="2"/>
</dbReference>
<evidence type="ECO:0000256" key="3">
    <source>
        <dbReference type="ARBA" id="ARBA00012438"/>
    </source>
</evidence>
<dbReference type="Pfam" id="PF00672">
    <property type="entry name" value="HAMP"/>
    <property type="match status" value="1"/>
</dbReference>
<dbReference type="CDD" id="cd00130">
    <property type="entry name" value="PAS"/>
    <property type="match status" value="2"/>
</dbReference>
<dbReference type="EMBL" id="FUYA01000002">
    <property type="protein sequence ID" value="SKA68150.1"/>
    <property type="molecule type" value="Genomic_DNA"/>
</dbReference>
<feature type="modified residue" description="4-aspartylphosphate" evidence="17">
    <location>
        <position position="920"/>
    </location>
</feature>
<reference evidence="26 27" key="1">
    <citation type="submission" date="2017-02" db="EMBL/GenBank/DDBJ databases">
        <authorList>
            <person name="Peterson S.W."/>
        </authorList>
    </citation>
    <scope>NUCLEOTIDE SEQUENCE [LARGE SCALE GENOMIC DNA]</scope>
    <source>
        <strain evidence="26 27">DSM 18034</strain>
    </source>
</reference>